<keyword evidence="2" id="KW-1185">Reference proteome</keyword>
<dbReference type="EMBL" id="JAOPGA020000151">
    <property type="protein sequence ID" value="KAL0477200.1"/>
    <property type="molecule type" value="Genomic_DNA"/>
</dbReference>
<evidence type="ECO:0000313" key="2">
    <source>
        <dbReference type="Proteomes" id="UP001431209"/>
    </source>
</evidence>
<evidence type="ECO:0000313" key="1">
    <source>
        <dbReference type="EMBL" id="KAL0477200.1"/>
    </source>
</evidence>
<gene>
    <name evidence="1" type="ORF">AKO1_005900</name>
</gene>
<reference evidence="1 2" key="1">
    <citation type="submission" date="2024-03" db="EMBL/GenBank/DDBJ databases">
        <title>The Acrasis kona genome and developmental transcriptomes reveal deep origins of eukaryotic multicellular pathways.</title>
        <authorList>
            <person name="Sheikh S."/>
            <person name="Fu C.-J."/>
            <person name="Brown M.W."/>
            <person name="Baldauf S.L."/>
        </authorList>
    </citation>
    <scope>NUCLEOTIDE SEQUENCE [LARGE SCALE GENOMIC DNA]</scope>
    <source>
        <strain evidence="1 2">ATCC MYA-3509</strain>
    </source>
</reference>
<dbReference type="AlphaFoldDB" id="A0AAW2YIT6"/>
<comment type="caution">
    <text evidence="1">The sequence shown here is derived from an EMBL/GenBank/DDBJ whole genome shotgun (WGS) entry which is preliminary data.</text>
</comment>
<sequence>MEQGDILTDESTSDDVDELTDEELRVRCIQSVQKYETLKEELQKVKSDKIRIEEKLKHNSSLINAYAHTIHCWDGGEQDEKRSFLQKPFYDVENNQSNSLLHTIMIATAIVPFEVLTSKPEKAQKIVNLLNNISSDSDDGNLEDVIKGAEIGIMNEFKNRCNESMHFAPQMFSTTYSSVDGFLHTSDTMEMYSFIEKILSGELQIKPKECNRFFIMAECTLKSELMNISNSSLHEYYNSDLVKMIIDAINVLININQYRIQMWDMIIDSNVLDCVMEIFRLDSIHDEILQSCSSLFLELANTDDATEHKAEKAVVFQKWFSSYGTLSVFIEVTNYLLRSFIVLDVLNQGSFQTCLNMLGVLWNLSRTEILQDNLQTLLAINGYRHIVMDLSNAIVESYGATSYFEIKKGLLKLMSNLSSIDEFMVVFTESKALVSNIITDLNSYDLFFDGSMCLICFFNTPLMKVEDVLCFTCALIHNVISSEIEQDCANSIQLLSTMMVGNDINVNLYNTFNKCLDKLFLETNFNGDELRDAIQNQHSKNIQQIIQSNQSTALLNEACTYILNAYNIKLTNQERSDN</sequence>
<dbReference type="Proteomes" id="UP001431209">
    <property type="component" value="Unassembled WGS sequence"/>
</dbReference>
<name>A0AAW2YIT6_9EUKA</name>
<protein>
    <submittedName>
        <fullName evidence="1">PheT</fullName>
    </submittedName>
</protein>
<proteinExistence type="predicted"/>
<organism evidence="1 2">
    <name type="scientific">Acrasis kona</name>
    <dbReference type="NCBI Taxonomy" id="1008807"/>
    <lineage>
        <taxon>Eukaryota</taxon>
        <taxon>Discoba</taxon>
        <taxon>Heterolobosea</taxon>
        <taxon>Tetramitia</taxon>
        <taxon>Eutetramitia</taxon>
        <taxon>Acrasidae</taxon>
        <taxon>Acrasis</taxon>
    </lineage>
</organism>
<accession>A0AAW2YIT6</accession>